<reference evidence="2" key="2">
    <citation type="submission" date="2020-05" db="UniProtKB">
        <authorList>
            <consortium name="EnsemblMetazoa"/>
        </authorList>
    </citation>
    <scope>IDENTIFICATION</scope>
    <source>
        <strain evidence="2">FAR1</strain>
    </source>
</reference>
<reference evidence="3" key="1">
    <citation type="submission" date="2014-01" db="EMBL/GenBank/DDBJ databases">
        <title>The Genome Sequence of Anopheles farauti FAR1 (V2).</title>
        <authorList>
            <consortium name="The Broad Institute Genomics Platform"/>
            <person name="Neafsey D.E."/>
            <person name="Besansky N."/>
            <person name="Howell P."/>
            <person name="Walton C."/>
            <person name="Young S.K."/>
            <person name="Zeng Q."/>
            <person name="Gargeya S."/>
            <person name="Fitzgerald M."/>
            <person name="Haas B."/>
            <person name="Abouelleil A."/>
            <person name="Allen A.W."/>
            <person name="Alvarado L."/>
            <person name="Arachchi H.M."/>
            <person name="Berlin A.M."/>
            <person name="Chapman S.B."/>
            <person name="Gainer-Dewar J."/>
            <person name="Goldberg J."/>
            <person name="Griggs A."/>
            <person name="Gujja S."/>
            <person name="Hansen M."/>
            <person name="Howarth C."/>
            <person name="Imamovic A."/>
            <person name="Ireland A."/>
            <person name="Larimer J."/>
            <person name="McCowan C."/>
            <person name="Murphy C."/>
            <person name="Pearson M."/>
            <person name="Poon T.W."/>
            <person name="Priest M."/>
            <person name="Roberts A."/>
            <person name="Saif S."/>
            <person name="Shea T."/>
            <person name="Sisk P."/>
            <person name="Sykes S."/>
            <person name="Wortman J."/>
            <person name="Nusbaum C."/>
            <person name="Birren B."/>
        </authorList>
    </citation>
    <scope>NUCLEOTIDE SEQUENCE [LARGE SCALE GENOMIC DNA]</scope>
    <source>
        <strain evidence="3">FAR1</strain>
    </source>
</reference>
<evidence type="ECO:0000313" key="2">
    <source>
        <dbReference type="EnsemblMetazoa" id="AFAF002977-PA"/>
    </source>
</evidence>
<dbReference type="VEuPathDB" id="VectorBase:AFAF002977"/>
<evidence type="ECO:0000256" key="1">
    <source>
        <dbReference type="SAM" id="MobiDB-lite"/>
    </source>
</evidence>
<feature type="region of interest" description="Disordered" evidence="1">
    <location>
        <begin position="43"/>
        <end position="117"/>
    </location>
</feature>
<organism evidence="2 3">
    <name type="scientific">Anopheles farauti</name>
    <dbReference type="NCBI Taxonomy" id="69004"/>
    <lineage>
        <taxon>Eukaryota</taxon>
        <taxon>Metazoa</taxon>
        <taxon>Ecdysozoa</taxon>
        <taxon>Arthropoda</taxon>
        <taxon>Hexapoda</taxon>
        <taxon>Insecta</taxon>
        <taxon>Pterygota</taxon>
        <taxon>Neoptera</taxon>
        <taxon>Endopterygota</taxon>
        <taxon>Diptera</taxon>
        <taxon>Nematocera</taxon>
        <taxon>Culicoidea</taxon>
        <taxon>Culicidae</taxon>
        <taxon>Anophelinae</taxon>
        <taxon>Anopheles</taxon>
    </lineage>
</organism>
<dbReference type="EMBL" id="AXCN02000581">
    <property type="status" value="NOT_ANNOTATED_CDS"/>
    <property type="molecule type" value="Genomic_DNA"/>
</dbReference>
<accession>A0A182Q4M0</accession>
<dbReference type="EnsemblMetazoa" id="AFAF002977-RA">
    <property type="protein sequence ID" value="AFAF002977-PA"/>
    <property type="gene ID" value="AFAF002977"/>
</dbReference>
<proteinExistence type="predicted"/>
<dbReference type="Proteomes" id="UP000075886">
    <property type="component" value="Unassembled WGS sequence"/>
</dbReference>
<feature type="compositionally biased region" description="Low complexity" evidence="1">
    <location>
        <begin position="107"/>
        <end position="117"/>
    </location>
</feature>
<name>A0A182Q4M0_9DIPT</name>
<sequence>MPPTEFDYKEREEDGRVDWPVQRLLTALLPTIRRPPPLTVGHIVKGACPASAPADPDTTGTDDEPDPIVSAPDCRPVEEADEADDDDDVGDEREAAGEDPNPNPHTALAAAAAGGDR</sequence>
<keyword evidence="3" id="KW-1185">Reference proteome</keyword>
<feature type="compositionally biased region" description="Low complexity" evidence="1">
    <location>
        <begin position="49"/>
        <end position="59"/>
    </location>
</feature>
<feature type="compositionally biased region" description="Acidic residues" evidence="1">
    <location>
        <begin position="79"/>
        <end position="91"/>
    </location>
</feature>
<dbReference type="AlphaFoldDB" id="A0A182Q4M0"/>
<evidence type="ECO:0000313" key="3">
    <source>
        <dbReference type="Proteomes" id="UP000075886"/>
    </source>
</evidence>
<protein>
    <submittedName>
        <fullName evidence="2">Uncharacterized protein</fullName>
    </submittedName>
</protein>